<dbReference type="PROSITE" id="PS51882">
    <property type="entry name" value="G_ALPHA"/>
    <property type="match status" value="1"/>
</dbReference>
<evidence type="ECO:0000313" key="9">
    <source>
        <dbReference type="Proteomes" id="UP001146793"/>
    </source>
</evidence>
<dbReference type="PANTHER" id="PTHR10218:SF302">
    <property type="entry name" value="GUANINE NUCLEOTIDE-BINDING PROTEIN ALPHA-5 SUBUNIT"/>
    <property type="match status" value="1"/>
</dbReference>
<dbReference type="AlphaFoldDB" id="A0AAV7ZJ85"/>
<reference evidence="8" key="1">
    <citation type="submission" date="2022-08" db="EMBL/GenBank/DDBJ databases">
        <title>Novel sulphate-reducing endosymbionts in the free-living metamonad Anaeramoeba.</title>
        <authorList>
            <person name="Jerlstrom-Hultqvist J."/>
            <person name="Cepicka I."/>
            <person name="Gallot-Lavallee L."/>
            <person name="Salas-Leiva D."/>
            <person name="Curtis B.A."/>
            <person name="Zahonova K."/>
            <person name="Pipaliya S."/>
            <person name="Dacks J."/>
            <person name="Roger A.J."/>
        </authorList>
    </citation>
    <scope>NUCLEOTIDE SEQUENCE</scope>
    <source>
        <strain evidence="8">Busselton2</strain>
    </source>
</reference>
<evidence type="ECO:0000256" key="4">
    <source>
        <dbReference type="ARBA" id="ARBA00023224"/>
    </source>
</evidence>
<dbReference type="Gene3D" id="3.40.50.300">
    <property type="entry name" value="P-loop containing nucleotide triphosphate hydrolases"/>
    <property type="match status" value="1"/>
</dbReference>
<dbReference type="GO" id="GO:0046872">
    <property type="term" value="F:metal ion binding"/>
    <property type="evidence" value="ECO:0007669"/>
    <property type="project" value="UniProtKB-KW"/>
</dbReference>
<keyword evidence="4" id="KW-0807">Transducer</keyword>
<feature type="binding site" evidence="6">
    <location>
        <position position="222"/>
    </location>
    <ligand>
        <name>Mg(2+)</name>
        <dbReference type="ChEBI" id="CHEBI:18420"/>
    </ligand>
</feature>
<dbReference type="SUPFAM" id="SSF47895">
    <property type="entry name" value="Transducin (alpha subunit), insertion domain"/>
    <property type="match status" value="1"/>
</dbReference>
<keyword evidence="6" id="KW-0460">Magnesium</keyword>
<proteinExistence type="predicted"/>
<gene>
    <name evidence="8" type="ORF">M0812_11811</name>
</gene>
<dbReference type="Gene3D" id="1.10.400.10">
    <property type="entry name" value="GI Alpha 1, domain 2-like"/>
    <property type="match status" value="1"/>
</dbReference>
<dbReference type="GO" id="GO:0005525">
    <property type="term" value="F:GTP binding"/>
    <property type="evidence" value="ECO:0007669"/>
    <property type="project" value="UniProtKB-KW"/>
</dbReference>
<evidence type="ECO:0000256" key="1">
    <source>
        <dbReference type="ARBA" id="ARBA00022723"/>
    </source>
</evidence>
<keyword evidence="1 6" id="KW-0479">Metal-binding</keyword>
<dbReference type="GO" id="GO:0003924">
    <property type="term" value="F:GTPase activity"/>
    <property type="evidence" value="ECO:0007669"/>
    <property type="project" value="InterPro"/>
</dbReference>
<dbReference type="InterPro" id="IPR011025">
    <property type="entry name" value="GproteinA_insert"/>
</dbReference>
<evidence type="ECO:0000256" key="7">
    <source>
        <dbReference type="SAM" id="MobiDB-lite"/>
    </source>
</evidence>
<accession>A0AAV7ZJ85</accession>
<keyword evidence="3 5" id="KW-0342">GTP-binding</keyword>
<keyword evidence="2 5" id="KW-0547">Nucleotide-binding</keyword>
<dbReference type="SMART" id="SM00275">
    <property type="entry name" value="G_alpha"/>
    <property type="match status" value="1"/>
</dbReference>
<dbReference type="GO" id="GO:0031683">
    <property type="term" value="F:G-protein beta/gamma-subunit complex binding"/>
    <property type="evidence" value="ECO:0007669"/>
    <property type="project" value="InterPro"/>
</dbReference>
<organism evidence="8 9">
    <name type="scientific">Anaeramoeba flamelloides</name>
    <dbReference type="NCBI Taxonomy" id="1746091"/>
    <lineage>
        <taxon>Eukaryota</taxon>
        <taxon>Metamonada</taxon>
        <taxon>Anaeramoebidae</taxon>
        <taxon>Anaeramoeba</taxon>
    </lineage>
</organism>
<evidence type="ECO:0000256" key="3">
    <source>
        <dbReference type="ARBA" id="ARBA00023134"/>
    </source>
</evidence>
<dbReference type="GO" id="GO:0005737">
    <property type="term" value="C:cytoplasm"/>
    <property type="evidence" value="ECO:0007669"/>
    <property type="project" value="TreeGrafter"/>
</dbReference>
<feature type="binding site" evidence="5">
    <location>
        <begin position="91"/>
        <end position="96"/>
    </location>
    <ligand>
        <name>GTP</name>
        <dbReference type="ChEBI" id="CHEBI:37565"/>
    </ligand>
</feature>
<dbReference type="GO" id="GO:0001664">
    <property type="term" value="F:G protein-coupled receptor binding"/>
    <property type="evidence" value="ECO:0007669"/>
    <property type="project" value="TreeGrafter"/>
</dbReference>
<dbReference type="Proteomes" id="UP001146793">
    <property type="component" value="Unassembled WGS sequence"/>
</dbReference>
<dbReference type="GO" id="GO:0005834">
    <property type="term" value="C:heterotrimeric G-protein complex"/>
    <property type="evidence" value="ECO:0007669"/>
    <property type="project" value="TreeGrafter"/>
</dbReference>
<dbReference type="PRINTS" id="PR00318">
    <property type="entry name" value="GPROTEINA"/>
</dbReference>
<dbReference type="EMBL" id="JANTQA010000026">
    <property type="protein sequence ID" value="KAJ3442081.1"/>
    <property type="molecule type" value="Genomic_DNA"/>
</dbReference>
<feature type="binding site" evidence="6">
    <location>
        <position position="95"/>
    </location>
    <ligand>
        <name>Mg(2+)</name>
        <dbReference type="ChEBI" id="CHEBI:18420"/>
    </ligand>
</feature>
<sequence length="238" mass="27565">MGNRSRKKKKNKKEKQKEKTKNILIDLQMDKENEKIEKTIKIITLGSAFFLTNKFFSLSKRKQIFFINNDIKQTNSFILKHNNTQQKGTGESGKSTFLKQLAILYSTGFEESSRELYTSTIQKNLIHYIKILLRAAHSLGIKIQEENIRLSRTFFAFGDLTTQSLNAIIKLWSDPGLKEAYERRCEFQLPDMSKYFLDGAERIGKSDYLPTDQNILNCRIPTTGVNELNIVVDDLPWV</sequence>
<feature type="compositionally biased region" description="Basic residues" evidence="7">
    <location>
        <begin position="1"/>
        <end position="14"/>
    </location>
</feature>
<feature type="region of interest" description="Disordered" evidence="7">
    <location>
        <begin position="1"/>
        <end position="20"/>
    </location>
</feature>
<dbReference type="GO" id="GO:0007188">
    <property type="term" value="P:adenylate cyclase-modulating G protein-coupled receptor signaling pathway"/>
    <property type="evidence" value="ECO:0007669"/>
    <property type="project" value="TreeGrafter"/>
</dbReference>
<evidence type="ECO:0000256" key="5">
    <source>
        <dbReference type="PIRSR" id="PIRSR601019-1"/>
    </source>
</evidence>
<dbReference type="Pfam" id="PF00503">
    <property type="entry name" value="G-alpha"/>
    <property type="match status" value="1"/>
</dbReference>
<evidence type="ECO:0000256" key="6">
    <source>
        <dbReference type="PIRSR" id="PIRSR601019-2"/>
    </source>
</evidence>
<feature type="binding site" evidence="5">
    <location>
        <begin position="216"/>
        <end position="222"/>
    </location>
    <ligand>
        <name>GTP</name>
        <dbReference type="ChEBI" id="CHEBI:37565"/>
    </ligand>
</feature>
<evidence type="ECO:0000313" key="8">
    <source>
        <dbReference type="EMBL" id="KAJ3442081.1"/>
    </source>
</evidence>
<name>A0AAV7ZJ85_9EUKA</name>
<dbReference type="InterPro" id="IPR027417">
    <property type="entry name" value="P-loop_NTPase"/>
</dbReference>
<protein>
    <submittedName>
        <fullName evidence="8">Gtp-binding protein alpha subunit</fullName>
    </submittedName>
</protein>
<dbReference type="PANTHER" id="PTHR10218">
    <property type="entry name" value="GTP-BINDING PROTEIN ALPHA SUBUNIT"/>
    <property type="match status" value="1"/>
</dbReference>
<evidence type="ECO:0000256" key="2">
    <source>
        <dbReference type="ARBA" id="ARBA00022741"/>
    </source>
</evidence>
<comment type="caution">
    <text evidence="8">The sequence shown here is derived from an EMBL/GenBank/DDBJ whole genome shotgun (WGS) entry which is preliminary data.</text>
</comment>
<dbReference type="InterPro" id="IPR001019">
    <property type="entry name" value="Gprotein_alpha_su"/>
</dbReference>